<dbReference type="SMART" id="SM00233">
    <property type="entry name" value="PH"/>
    <property type="match status" value="1"/>
</dbReference>
<dbReference type="InParanoid" id="C4R042"/>
<dbReference type="Pfam" id="PF20399">
    <property type="entry name" value="PH_20"/>
    <property type="match status" value="1"/>
</dbReference>
<feature type="domain" description="PH" evidence="2">
    <location>
        <begin position="323"/>
        <end position="432"/>
    </location>
</feature>
<name>C4R042_KOMPG</name>
<dbReference type="EMBL" id="FN392320">
    <property type="protein sequence ID" value="CAY68866.1"/>
    <property type="molecule type" value="Genomic_DNA"/>
</dbReference>
<dbReference type="OMA" id="SSENEWH"/>
<accession>C4R042</accession>
<dbReference type="STRING" id="644223.C4R042"/>
<dbReference type="SUPFAM" id="SSF50729">
    <property type="entry name" value="PH domain-like"/>
    <property type="match status" value="1"/>
</dbReference>
<dbReference type="OrthoDB" id="5598057at2759"/>
<dbReference type="Pfam" id="PF20400">
    <property type="entry name" value="BAR_4"/>
    <property type="match status" value="1"/>
</dbReference>
<evidence type="ECO:0000313" key="4">
    <source>
        <dbReference type="Proteomes" id="UP000000314"/>
    </source>
</evidence>
<dbReference type="PANTHER" id="PTHR31941">
    <property type="entry name" value="CYTOSKELETAL SIGNALING PROTEIN SLM1"/>
    <property type="match status" value="1"/>
</dbReference>
<dbReference type="RefSeq" id="XP_002491146.1">
    <property type="nucleotide sequence ID" value="XM_002491101.1"/>
</dbReference>
<dbReference type="AlphaFoldDB" id="C4R042"/>
<protein>
    <recommendedName>
        <fullName evidence="2">PH domain-containing protein</fullName>
    </recommendedName>
</protein>
<dbReference type="GeneID" id="8198803"/>
<dbReference type="InterPro" id="IPR046868">
    <property type="entry name" value="BAR_4"/>
</dbReference>
<evidence type="ECO:0000256" key="1">
    <source>
        <dbReference type="ARBA" id="ARBA00022553"/>
    </source>
</evidence>
<dbReference type="InterPro" id="IPR046869">
    <property type="entry name" value="SLM1/RGC1-like_PH"/>
</dbReference>
<dbReference type="PANTHER" id="PTHR31941:SF1">
    <property type="entry name" value="CYTOSKELETAL SIGNALING PROTEIN SLM1"/>
    <property type="match status" value="1"/>
</dbReference>
<dbReference type="eggNOG" id="ENOG502QRAF">
    <property type="taxonomic scope" value="Eukaryota"/>
</dbReference>
<dbReference type="KEGG" id="ppa:PAS_chr2-1_0254"/>
<dbReference type="Gene3D" id="2.30.29.30">
    <property type="entry name" value="Pleckstrin-homology domain (PH domain)/Phosphotyrosine-binding domain (PTB)"/>
    <property type="match status" value="1"/>
</dbReference>
<keyword evidence="1" id="KW-0597">Phosphoprotein</keyword>
<reference evidence="3 4" key="1">
    <citation type="journal article" date="2009" name="Nat. Biotechnol.">
        <title>Genome sequence of the recombinant protein production host Pichia pastoris.</title>
        <authorList>
            <person name="De Schutter K."/>
            <person name="Lin Y.C."/>
            <person name="Tiels P."/>
            <person name="Van Hecke A."/>
            <person name="Glinka S."/>
            <person name="Weber-Lehmann J."/>
            <person name="Rouze P."/>
            <person name="Van de Peer Y."/>
            <person name="Callewaert N."/>
        </authorList>
    </citation>
    <scope>NUCLEOTIDE SEQUENCE [LARGE SCALE GENOMIC DNA]</scope>
    <source>
        <strain evidence="4">GS115 / ATCC 20864</strain>
    </source>
</reference>
<evidence type="ECO:0000313" key="3">
    <source>
        <dbReference type="EMBL" id="CAY68866.1"/>
    </source>
</evidence>
<dbReference type="InterPro" id="IPR001849">
    <property type="entry name" value="PH_domain"/>
</dbReference>
<dbReference type="InterPro" id="IPR011993">
    <property type="entry name" value="PH-like_dom_sf"/>
</dbReference>
<gene>
    <name evidence="3" type="ordered locus">PAS_chr2-1_0254</name>
</gene>
<keyword evidence="4" id="KW-1185">Reference proteome</keyword>
<organism evidence="3 4">
    <name type="scientific">Komagataella phaffii (strain GS115 / ATCC 20864)</name>
    <name type="common">Yeast</name>
    <name type="synonym">Pichia pastoris</name>
    <dbReference type="NCBI Taxonomy" id="644223"/>
    <lineage>
        <taxon>Eukaryota</taxon>
        <taxon>Fungi</taxon>
        <taxon>Dikarya</taxon>
        <taxon>Ascomycota</taxon>
        <taxon>Saccharomycotina</taxon>
        <taxon>Pichiomycetes</taxon>
        <taxon>Pichiales</taxon>
        <taxon>Pichiaceae</taxon>
        <taxon>Komagataella</taxon>
    </lineage>
</organism>
<sequence>MSDNANETSSSLLDNVYLDSSDLLIARYDKWILALAFFENFFARYDSILSSTAKDYGKLVKHFSTDTLPQFEVSPSSNIAGAVYGSVNSEADPNKNVTGVNSFIELLKFRSSEDQGKIAGLETSIREQIIPEFKKYSADLSAKKKDLTADASKQRKELKKLGLHLSSSISKLQHSTQVFESASGTGKMDYKNDPYMLKRAVSLHGTELIAKEHNHMDFLKREELSLMTLEKRTLEFIQLIFADVSNRITAADSVFSRSFDSLSKTLSSIDLEYEWKQFSEVNKQRLVTVEGNDDISGANISADNKKRGLSDLSFPNDHHPATEPILEGILQRKEGKVNKKYVSEYYVITKTRYLYEFESNAPKNSTQPNTVLYLPECTLKSLNGPDNSKFKIEISGKDATQAFSVIKSTLILKTSTYDEMRTWFNVLSEVSGLMQTQEESRLDSPN</sequence>
<dbReference type="Proteomes" id="UP000000314">
    <property type="component" value="Chromosome 2"/>
</dbReference>
<evidence type="ECO:0000259" key="2">
    <source>
        <dbReference type="PROSITE" id="PS50003"/>
    </source>
</evidence>
<dbReference type="HOGENOM" id="CLU_614096_0_0_1"/>
<proteinExistence type="predicted"/>
<dbReference type="PROSITE" id="PS50003">
    <property type="entry name" value="PH_DOMAIN"/>
    <property type="match status" value="1"/>
</dbReference>